<gene>
    <name evidence="2" type="ORF">SAMN04488117_101744</name>
</gene>
<feature type="compositionally biased region" description="Polar residues" evidence="1">
    <location>
        <begin position="47"/>
        <end position="56"/>
    </location>
</feature>
<organism evidence="2 3">
    <name type="scientific">Celeribacter baekdonensis</name>
    <dbReference type="NCBI Taxonomy" id="875171"/>
    <lineage>
        <taxon>Bacteria</taxon>
        <taxon>Pseudomonadati</taxon>
        <taxon>Pseudomonadota</taxon>
        <taxon>Alphaproteobacteria</taxon>
        <taxon>Rhodobacterales</taxon>
        <taxon>Roseobacteraceae</taxon>
        <taxon>Celeribacter</taxon>
    </lineage>
</organism>
<proteinExistence type="predicted"/>
<evidence type="ECO:0000313" key="2">
    <source>
        <dbReference type="EMBL" id="SDE92450.1"/>
    </source>
</evidence>
<dbReference type="Pfam" id="PF11150">
    <property type="entry name" value="DUF2927"/>
    <property type="match status" value="1"/>
</dbReference>
<dbReference type="InterPro" id="IPR021323">
    <property type="entry name" value="DUF2927"/>
</dbReference>
<evidence type="ECO:0000313" key="3">
    <source>
        <dbReference type="Proteomes" id="UP000182284"/>
    </source>
</evidence>
<dbReference type="PROSITE" id="PS51257">
    <property type="entry name" value="PROKAR_LIPOPROTEIN"/>
    <property type="match status" value="1"/>
</dbReference>
<dbReference type="Proteomes" id="UP000182284">
    <property type="component" value="Unassembled WGS sequence"/>
</dbReference>
<dbReference type="OrthoDB" id="3295600at2"/>
<accession>A0A1G7GWA7</accession>
<dbReference type="AlphaFoldDB" id="A0A1G7GWA7"/>
<protein>
    <recommendedName>
        <fullName evidence="4">DUF2927 domain-containing protein</fullName>
    </recommendedName>
</protein>
<reference evidence="2 3" key="1">
    <citation type="submission" date="2016-10" db="EMBL/GenBank/DDBJ databases">
        <authorList>
            <person name="de Groot N.N."/>
        </authorList>
    </citation>
    <scope>NUCLEOTIDE SEQUENCE [LARGE SCALE GENOMIC DNA]</scope>
    <source>
        <strain evidence="2 3">DSM 27375</strain>
    </source>
</reference>
<name>A0A1G7GWA7_9RHOB</name>
<feature type="region of interest" description="Disordered" evidence="1">
    <location>
        <begin position="29"/>
        <end position="56"/>
    </location>
</feature>
<sequence length="321" mass="34877">MRPLGRARLTAIGAGAGLVLSACVPGPTTPPIARPPSHASQPVLRPDSTNVTPRSTESRLLQTYFARVQADLLANDLLRTDGGGPDTPFSARQLAVNFDAIALNDEYTSVGGRFVAKTTPSDLHRWDVPVRIGIEFGTSVPLEQRQKDRATIESFAGQLARASGHSVSVSSRPNFNILVLNEDERRAIGPRLSQLIPGIGANAIRSVIDMPRSTYCLVIASDPANDGAYRKAVAIIRAENPDLLRRSCFHEEIAQGLGLANDSPRARPSIFNDDEEFALLTRHDELLLRMLYDPRLAPGMRPEVARPISVVIAHELMGEDI</sequence>
<evidence type="ECO:0000256" key="1">
    <source>
        <dbReference type="SAM" id="MobiDB-lite"/>
    </source>
</evidence>
<dbReference type="RefSeq" id="WP_083351666.1">
    <property type="nucleotide sequence ID" value="NZ_FNBL01000001.1"/>
</dbReference>
<evidence type="ECO:0008006" key="4">
    <source>
        <dbReference type="Google" id="ProtNLM"/>
    </source>
</evidence>
<dbReference type="EMBL" id="FNBL01000001">
    <property type="protein sequence ID" value="SDE92450.1"/>
    <property type="molecule type" value="Genomic_DNA"/>
</dbReference>